<dbReference type="AlphaFoldDB" id="A0A7K7ZCC0"/>
<evidence type="ECO:0000256" key="9">
    <source>
        <dbReference type="PROSITE-ProRule" id="PRU00450"/>
    </source>
</evidence>
<evidence type="ECO:0000259" key="11">
    <source>
        <dbReference type="PROSITE" id="PS50994"/>
    </source>
</evidence>
<keyword evidence="6" id="KW-0255">Endonuclease</keyword>
<dbReference type="GO" id="GO:0008270">
    <property type="term" value="F:zinc ion binding"/>
    <property type="evidence" value="ECO:0007669"/>
    <property type="project" value="UniProtKB-KW"/>
</dbReference>
<reference evidence="12 13" key="1">
    <citation type="submission" date="2019-09" db="EMBL/GenBank/DDBJ databases">
        <title>Bird 10,000 Genomes (B10K) Project - Family phase.</title>
        <authorList>
            <person name="Zhang G."/>
        </authorList>
    </citation>
    <scope>NUCLEOTIDE SEQUENCE [LARGE SCALE GENOMIC DNA]</scope>
    <source>
        <strain evidence="12">B10K-DU-029-37</strain>
        <tissue evidence="12">Liver</tissue>
    </source>
</reference>
<keyword evidence="2" id="KW-0808">Transferase</keyword>
<evidence type="ECO:0000256" key="4">
    <source>
        <dbReference type="ARBA" id="ARBA00022722"/>
    </source>
</evidence>
<protein>
    <recommendedName>
        <fullName evidence="1">RNA-directed DNA polymerase</fullName>
        <ecNumber evidence="1">2.7.7.49</ecNumber>
    </recommendedName>
</protein>
<evidence type="ECO:0000313" key="12">
    <source>
        <dbReference type="EMBL" id="NXA88086.1"/>
    </source>
</evidence>
<feature type="domain" description="Integrase catalytic" evidence="11">
    <location>
        <begin position="73"/>
        <end position="118"/>
    </location>
</feature>
<dbReference type="PROSITE" id="PS50994">
    <property type="entry name" value="INTEGRASE"/>
    <property type="match status" value="1"/>
</dbReference>
<keyword evidence="5" id="KW-0479">Metal-binding</keyword>
<name>A0A7K7ZCC0_9PASE</name>
<dbReference type="EMBL" id="VZTG01002348">
    <property type="protein sequence ID" value="NXA88086.1"/>
    <property type="molecule type" value="Genomic_DNA"/>
</dbReference>
<proteinExistence type="predicted"/>
<evidence type="ECO:0000256" key="8">
    <source>
        <dbReference type="ARBA" id="ARBA00022918"/>
    </source>
</evidence>
<gene>
    <name evidence="12" type="primary">Ervk25</name>
    <name evidence="12" type="ORF">MELVER_R15866</name>
</gene>
<evidence type="ECO:0000256" key="2">
    <source>
        <dbReference type="ARBA" id="ARBA00022679"/>
    </source>
</evidence>
<dbReference type="Gene3D" id="1.10.10.200">
    <property type="match status" value="1"/>
</dbReference>
<feature type="domain" description="Integrase-type" evidence="10">
    <location>
        <begin position="23"/>
        <end position="64"/>
    </location>
</feature>
<dbReference type="InterPro" id="IPR036397">
    <property type="entry name" value="RNaseH_sf"/>
</dbReference>
<evidence type="ECO:0000256" key="1">
    <source>
        <dbReference type="ARBA" id="ARBA00012493"/>
    </source>
</evidence>
<evidence type="ECO:0000256" key="5">
    <source>
        <dbReference type="ARBA" id="ARBA00022723"/>
    </source>
</evidence>
<dbReference type="GO" id="GO:0035613">
    <property type="term" value="F:RNA stem-loop binding"/>
    <property type="evidence" value="ECO:0007669"/>
    <property type="project" value="TreeGrafter"/>
</dbReference>
<dbReference type="InterPro" id="IPR003308">
    <property type="entry name" value="Integrase_Zn-bd_dom_N"/>
</dbReference>
<organism evidence="12 13">
    <name type="scientific">Melanocharis versteri</name>
    <name type="common">Fan-tailed berrypecker</name>
    <dbReference type="NCBI Taxonomy" id="254552"/>
    <lineage>
        <taxon>Eukaryota</taxon>
        <taxon>Metazoa</taxon>
        <taxon>Chordata</taxon>
        <taxon>Craniata</taxon>
        <taxon>Vertebrata</taxon>
        <taxon>Euteleostomi</taxon>
        <taxon>Archelosauria</taxon>
        <taxon>Archosauria</taxon>
        <taxon>Dinosauria</taxon>
        <taxon>Saurischia</taxon>
        <taxon>Theropoda</taxon>
        <taxon>Coelurosauria</taxon>
        <taxon>Aves</taxon>
        <taxon>Neognathae</taxon>
        <taxon>Neoaves</taxon>
        <taxon>Telluraves</taxon>
        <taxon>Australaves</taxon>
        <taxon>Passeriformes</taxon>
        <taxon>Passeroidea</taxon>
        <taxon>Melanocharitidae</taxon>
        <taxon>Melanocharis</taxon>
    </lineage>
</organism>
<evidence type="ECO:0000256" key="7">
    <source>
        <dbReference type="ARBA" id="ARBA00022801"/>
    </source>
</evidence>
<keyword evidence="3" id="KW-0548">Nucleotidyltransferase</keyword>
<dbReference type="InterPro" id="IPR017856">
    <property type="entry name" value="Integrase-like_N"/>
</dbReference>
<dbReference type="InterPro" id="IPR012337">
    <property type="entry name" value="RNaseH-like_sf"/>
</dbReference>
<keyword evidence="8" id="KW-0695">RNA-directed DNA polymerase</keyword>
<dbReference type="PROSITE" id="PS50876">
    <property type="entry name" value="ZF_INTEGRASE"/>
    <property type="match status" value="1"/>
</dbReference>
<dbReference type="GO" id="GO:0004519">
    <property type="term" value="F:endonuclease activity"/>
    <property type="evidence" value="ECO:0007669"/>
    <property type="project" value="UniProtKB-KW"/>
</dbReference>
<keyword evidence="4" id="KW-0540">Nuclease</keyword>
<dbReference type="Proteomes" id="UP000538725">
    <property type="component" value="Unassembled WGS sequence"/>
</dbReference>
<accession>A0A7K7ZCC0</accession>
<evidence type="ECO:0000256" key="3">
    <source>
        <dbReference type="ARBA" id="ARBA00022695"/>
    </source>
</evidence>
<dbReference type="GO" id="GO:0015074">
    <property type="term" value="P:DNA integration"/>
    <property type="evidence" value="ECO:0007669"/>
    <property type="project" value="InterPro"/>
</dbReference>
<dbReference type="Pfam" id="PF02022">
    <property type="entry name" value="Integrase_Zn"/>
    <property type="match status" value="1"/>
</dbReference>
<dbReference type="EC" id="2.7.7.49" evidence="1"/>
<dbReference type="GO" id="GO:0016787">
    <property type="term" value="F:hydrolase activity"/>
    <property type="evidence" value="ECO:0007669"/>
    <property type="project" value="UniProtKB-KW"/>
</dbReference>
<dbReference type="GO" id="GO:0003964">
    <property type="term" value="F:RNA-directed DNA polymerase activity"/>
    <property type="evidence" value="ECO:0007669"/>
    <property type="project" value="UniProtKB-KW"/>
</dbReference>
<comment type="caution">
    <text evidence="12">The sequence shown here is derived from an EMBL/GenBank/DDBJ whole genome shotgun (WGS) entry which is preliminary data.</text>
</comment>
<evidence type="ECO:0000313" key="13">
    <source>
        <dbReference type="Proteomes" id="UP000538725"/>
    </source>
</evidence>
<evidence type="ECO:0000256" key="6">
    <source>
        <dbReference type="ARBA" id="ARBA00022759"/>
    </source>
</evidence>
<evidence type="ECO:0000259" key="10">
    <source>
        <dbReference type="PROSITE" id="PS50876"/>
    </source>
</evidence>
<feature type="non-terminal residue" evidence="12">
    <location>
        <position position="1"/>
    </location>
</feature>
<feature type="non-terminal residue" evidence="12">
    <location>
        <position position="118"/>
    </location>
</feature>
<keyword evidence="9" id="KW-0862">Zinc</keyword>
<dbReference type="SUPFAM" id="SSF53098">
    <property type="entry name" value="Ribonuclease H-like"/>
    <property type="match status" value="1"/>
</dbReference>
<dbReference type="Gene3D" id="3.30.420.10">
    <property type="entry name" value="Ribonuclease H-like superfamily/Ribonuclease H"/>
    <property type="match status" value="1"/>
</dbReference>
<dbReference type="InterPro" id="IPR001584">
    <property type="entry name" value="Integrase_cat-core"/>
</dbReference>
<keyword evidence="7" id="KW-0378">Hydrolase</keyword>
<dbReference type="PANTHER" id="PTHR41694">
    <property type="entry name" value="ENDOGENOUS RETROVIRUS GROUP K MEMBER POL PROTEIN"/>
    <property type="match status" value="1"/>
</dbReference>
<dbReference type="SUPFAM" id="SSF46919">
    <property type="entry name" value="N-terminal Zn binding domain of HIV integrase"/>
    <property type="match status" value="1"/>
</dbReference>
<sequence>FIAEGNRRADQLAAVSEFANLPQKLEQAKLSHALFYQNALALTRMFSLSRSQARAIVATCPTCQKHQVPSFGRGVNPRGLNTCEVWQMDVTHIPEFGRQKYVHVSVDTFSGMVFASAH</sequence>
<keyword evidence="9" id="KW-0863">Zinc-finger</keyword>
<keyword evidence="13" id="KW-1185">Reference proteome</keyword>
<dbReference type="PANTHER" id="PTHR41694:SF3">
    <property type="entry name" value="RNA-DIRECTED DNA POLYMERASE-RELATED"/>
    <property type="match status" value="1"/>
</dbReference>